<dbReference type="PANTHER" id="PTHR48100">
    <property type="entry name" value="BROAD-SPECIFICITY PHOSPHATASE YOR283W-RELATED"/>
    <property type="match status" value="1"/>
</dbReference>
<dbReference type="EMBL" id="HBIX01021955">
    <property type="protein sequence ID" value="CAE0722606.1"/>
    <property type="molecule type" value="Transcribed_RNA"/>
</dbReference>
<proteinExistence type="predicted"/>
<sequence length="383" mass="41780">MHFFLGCSISSPLVGLVILLAVISVEAFFENFGGAIERRLPRSLTVLKALDQEILVDGEGHGIVRRVNDSVEKPVDRRAAIRNAIAISAAIAVSDTFRPYANAGELPSRSNIDHTVELDCLKDLPPISEDSIRIYFCRHGQTENNRLRIVQGARVDPPVNINGKAQATNLGLALARADPKPELFFSSSLLRAKMTANIAANANNDTLEATSSSNRLIARQLPVLSEIDFGAFADGQPISVVQEKMTKTYIRWSMGDVDYRPEGDGDSGREVLIRAVEAIETLVNEAKAADVPCVAAVSHSAYLRVIVGMVLNEPLLQSSIRKIRNGSVTVIDVPKNLSSTMIGPKPNLLGGWLSRKPKDFTLSIPTCKTIRINEFRHLPLDVI</sequence>
<protein>
    <recommendedName>
        <fullName evidence="4">Phosphoglycerate mutase (2,3-diphosphoglycerate-dependent)</fullName>
    </recommendedName>
</protein>
<dbReference type="InterPro" id="IPR013078">
    <property type="entry name" value="His_Pase_superF_clade-1"/>
</dbReference>
<evidence type="ECO:0000256" key="2">
    <source>
        <dbReference type="SAM" id="SignalP"/>
    </source>
</evidence>
<dbReference type="CDD" id="cd07067">
    <property type="entry name" value="HP_PGM_like"/>
    <property type="match status" value="1"/>
</dbReference>
<evidence type="ECO:0000256" key="1">
    <source>
        <dbReference type="PIRSR" id="PIRSR613078-2"/>
    </source>
</evidence>
<dbReference type="PANTHER" id="PTHR48100:SF1">
    <property type="entry name" value="HISTIDINE PHOSPHATASE FAMILY PROTEIN-RELATED"/>
    <property type="match status" value="1"/>
</dbReference>
<dbReference type="Pfam" id="PF00300">
    <property type="entry name" value="His_Phos_1"/>
    <property type="match status" value="1"/>
</dbReference>
<dbReference type="Gene3D" id="3.40.50.1240">
    <property type="entry name" value="Phosphoglycerate mutase-like"/>
    <property type="match status" value="1"/>
</dbReference>
<dbReference type="GO" id="GO:0016791">
    <property type="term" value="F:phosphatase activity"/>
    <property type="evidence" value="ECO:0007669"/>
    <property type="project" value="TreeGrafter"/>
</dbReference>
<gene>
    <name evidence="3" type="ORF">PAUS00366_LOCUS15362</name>
</gene>
<dbReference type="InterPro" id="IPR050275">
    <property type="entry name" value="PGM_Phosphatase"/>
</dbReference>
<name>A0A7S4EM38_9STRA</name>
<accession>A0A7S4EM38</accession>
<reference evidence="3" key="1">
    <citation type="submission" date="2021-01" db="EMBL/GenBank/DDBJ databases">
        <authorList>
            <person name="Corre E."/>
            <person name="Pelletier E."/>
            <person name="Niang G."/>
            <person name="Scheremetjew M."/>
            <person name="Finn R."/>
            <person name="Kale V."/>
            <person name="Holt S."/>
            <person name="Cochrane G."/>
            <person name="Meng A."/>
            <person name="Brown T."/>
            <person name="Cohen L."/>
        </authorList>
    </citation>
    <scope>NUCLEOTIDE SEQUENCE</scope>
    <source>
        <strain evidence="3">10249 10 AB</strain>
    </source>
</reference>
<feature type="binding site" evidence="1">
    <location>
        <position position="191"/>
    </location>
    <ligand>
        <name>substrate</name>
    </ligand>
</feature>
<dbReference type="InterPro" id="IPR029033">
    <property type="entry name" value="His_PPase_superfam"/>
</dbReference>
<evidence type="ECO:0000313" key="3">
    <source>
        <dbReference type="EMBL" id="CAE0722606.1"/>
    </source>
</evidence>
<evidence type="ECO:0008006" key="4">
    <source>
        <dbReference type="Google" id="ProtNLM"/>
    </source>
</evidence>
<dbReference type="SUPFAM" id="SSF53254">
    <property type="entry name" value="Phosphoglycerate mutase-like"/>
    <property type="match status" value="1"/>
</dbReference>
<feature type="chain" id="PRO_5031403749" description="Phosphoglycerate mutase (2,3-diphosphoglycerate-dependent)" evidence="2">
    <location>
        <begin position="28"/>
        <end position="383"/>
    </location>
</feature>
<dbReference type="GO" id="GO:0005737">
    <property type="term" value="C:cytoplasm"/>
    <property type="evidence" value="ECO:0007669"/>
    <property type="project" value="TreeGrafter"/>
</dbReference>
<dbReference type="SMART" id="SM00855">
    <property type="entry name" value="PGAM"/>
    <property type="match status" value="1"/>
</dbReference>
<dbReference type="AlphaFoldDB" id="A0A7S4EM38"/>
<keyword evidence="2" id="KW-0732">Signal</keyword>
<feature type="binding site" evidence="1">
    <location>
        <begin position="138"/>
        <end position="145"/>
    </location>
    <ligand>
        <name>substrate</name>
    </ligand>
</feature>
<feature type="signal peptide" evidence="2">
    <location>
        <begin position="1"/>
        <end position="27"/>
    </location>
</feature>
<organism evidence="3">
    <name type="scientific">Pseudo-nitzschia australis</name>
    <dbReference type="NCBI Taxonomy" id="44445"/>
    <lineage>
        <taxon>Eukaryota</taxon>
        <taxon>Sar</taxon>
        <taxon>Stramenopiles</taxon>
        <taxon>Ochrophyta</taxon>
        <taxon>Bacillariophyta</taxon>
        <taxon>Bacillariophyceae</taxon>
        <taxon>Bacillariophycidae</taxon>
        <taxon>Bacillariales</taxon>
        <taxon>Bacillariaceae</taxon>
        <taxon>Pseudo-nitzschia</taxon>
    </lineage>
</organism>